<dbReference type="CDD" id="cd03127">
    <property type="entry name" value="tetraspanin_LEL"/>
    <property type="match status" value="1"/>
</dbReference>
<dbReference type="OrthoDB" id="5870230at2759"/>
<keyword evidence="3 6" id="KW-0812">Transmembrane</keyword>
<dbReference type="RefSeq" id="XP_030845089.1">
    <property type="nucleotide sequence ID" value="XM_030989229.1"/>
</dbReference>
<evidence type="ECO:0000313" key="8">
    <source>
        <dbReference type="Proteomes" id="UP000007110"/>
    </source>
</evidence>
<reference evidence="8" key="1">
    <citation type="submission" date="2015-02" db="EMBL/GenBank/DDBJ databases">
        <title>Genome sequencing for Strongylocentrotus purpuratus.</title>
        <authorList>
            <person name="Murali S."/>
            <person name="Liu Y."/>
            <person name="Vee V."/>
            <person name="English A."/>
            <person name="Wang M."/>
            <person name="Skinner E."/>
            <person name="Han Y."/>
            <person name="Muzny D.M."/>
            <person name="Worley K.C."/>
            <person name="Gibbs R.A."/>
        </authorList>
    </citation>
    <scope>NUCLEOTIDE SEQUENCE</scope>
</reference>
<dbReference type="PANTHER" id="PTHR19282:SF551">
    <property type="entry name" value="RE08073P-RELATED"/>
    <property type="match status" value="1"/>
</dbReference>
<feature type="transmembrane region" description="Helical" evidence="6">
    <location>
        <begin position="69"/>
        <end position="93"/>
    </location>
</feature>
<keyword evidence="4 6" id="KW-1133">Transmembrane helix</keyword>
<protein>
    <recommendedName>
        <fullName evidence="6">Tetraspanin</fullName>
    </recommendedName>
</protein>
<proteinExistence type="inferred from homology"/>
<evidence type="ECO:0000256" key="5">
    <source>
        <dbReference type="ARBA" id="ARBA00023136"/>
    </source>
</evidence>
<dbReference type="PIRSF" id="PIRSF002419">
    <property type="entry name" value="Tetraspanin"/>
    <property type="match status" value="1"/>
</dbReference>
<dbReference type="PANTHER" id="PTHR19282">
    <property type="entry name" value="TETRASPANIN"/>
    <property type="match status" value="1"/>
</dbReference>
<dbReference type="GO" id="GO:0005886">
    <property type="term" value="C:plasma membrane"/>
    <property type="evidence" value="ECO:0000318"/>
    <property type="project" value="GO_Central"/>
</dbReference>
<name>A0A7M7P279_STRPU</name>
<reference evidence="7" key="2">
    <citation type="submission" date="2021-01" db="UniProtKB">
        <authorList>
            <consortium name="EnsemblMetazoa"/>
        </authorList>
    </citation>
    <scope>IDENTIFICATION</scope>
</reference>
<dbReference type="FunFam" id="1.10.1450.10:FF:000066">
    <property type="entry name" value="Tetraspanin"/>
    <property type="match status" value="1"/>
</dbReference>
<dbReference type="AlphaFoldDB" id="A0A7M7P279"/>
<comment type="similarity">
    <text evidence="2 6">Belongs to the tetraspanin (TM4SF) family.</text>
</comment>
<comment type="subcellular location">
    <subcellularLocation>
        <location evidence="1 6">Membrane</location>
        <topology evidence="1 6">Multi-pass membrane protein</topology>
    </subcellularLocation>
</comment>
<dbReference type="FunCoup" id="A0A7M7P279">
    <property type="interactions" value="382"/>
</dbReference>
<evidence type="ECO:0000256" key="2">
    <source>
        <dbReference type="ARBA" id="ARBA00006840"/>
    </source>
</evidence>
<evidence type="ECO:0000256" key="4">
    <source>
        <dbReference type="ARBA" id="ARBA00022989"/>
    </source>
</evidence>
<keyword evidence="5 6" id="KW-0472">Membrane</keyword>
<comment type="caution">
    <text evidence="6">Lacks conserved residue(s) required for the propagation of feature annotation.</text>
</comment>
<dbReference type="Pfam" id="PF00335">
    <property type="entry name" value="Tetraspanin"/>
    <property type="match status" value="1"/>
</dbReference>
<dbReference type="KEGG" id="spu:589478"/>
<dbReference type="Proteomes" id="UP000007110">
    <property type="component" value="Unassembled WGS sequence"/>
</dbReference>
<keyword evidence="8" id="KW-1185">Reference proteome</keyword>
<dbReference type="OMA" id="CHTAILN"/>
<dbReference type="PRINTS" id="PR00259">
    <property type="entry name" value="TMFOUR"/>
</dbReference>
<dbReference type="SUPFAM" id="SSF48652">
    <property type="entry name" value="Tetraspanin"/>
    <property type="match status" value="1"/>
</dbReference>
<dbReference type="EnsemblMetazoa" id="XM_030989229">
    <property type="protein sequence ID" value="XP_030845089"/>
    <property type="gene ID" value="LOC589478"/>
</dbReference>
<organism evidence="7 8">
    <name type="scientific">Strongylocentrotus purpuratus</name>
    <name type="common">Purple sea urchin</name>
    <dbReference type="NCBI Taxonomy" id="7668"/>
    <lineage>
        <taxon>Eukaryota</taxon>
        <taxon>Metazoa</taxon>
        <taxon>Echinodermata</taxon>
        <taxon>Eleutherozoa</taxon>
        <taxon>Echinozoa</taxon>
        <taxon>Echinoidea</taxon>
        <taxon>Euechinoidea</taxon>
        <taxon>Echinacea</taxon>
        <taxon>Camarodonta</taxon>
        <taxon>Echinidea</taxon>
        <taxon>Strongylocentrotidae</taxon>
        <taxon>Strongylocentrotus</taxon>
    </lineage>
</organism>
<evidence type="ECO:0000256" key="3">
    <source>
        <dbReference type="ARBA" id="ARBA00022692"/>
    </source>
</evidence>
<evidence type="ECO:0000256" key="6">
    <source>
        <dbReference type="RuleBase" id="RU361218"/>
    </source>
</evidence>
<dbReference type="InterPro" id="IPR000301">
    <property type="entry name" value="Tetraspanin_animals"/>
</dbReference>
<dbReference type="InterPro" id="IPR008952">
    <property type="entry name" value="Tetraspanin_EC2_sf"/>
</dbReference>
<feature type="transmembrane region" description="Helical" evidence="6">
    <location>
        <begin position="35"/>
        <end position="57"/>
    </location>
</feature>
<feature type="transmembrane region" description="Helical" evidence="6">
    <location>
        <begin position="208"/>
        <end position="235"/>
    </location>
</feature>
<dbReference type="GeneID" id="589478"/>
<dbReference type="Gene3D" id="1.10.1450.10">
    <property type="entry name" value="Tetraspanin"/>
    <property type="match status" value="1"/>
</dbReference>
<dbReference type="InterPro" id="IPR018499">
    <property type="entry name" value="Tetraspanin/Peripherin"/>
</dbReference>
<evidence type="ECO:0000313" key="7">
    <source>
        <dbReference type="EnsemblMetazoa" id="XP_030845089"/>
    </source>
</evidence>
<evidence type="ECO:0000256" key="1">
    <source>
        <dbReference type="ARBA" id="ARBA00004141"/>
    </source>
</evidence>
<sequence length="245" mass="26345">FICLQLCGCALLGVGLWLCFDPSMREYATTSGDLQVYYIAVYVLIGIGGFMMLVGFLGCCGACMESQALLVLFFVLLLVICAAEVGGGIWAYLNRNKLKMGVENGMQQTISGVYSEDDSVTLAFDKMQQALRCCGAVGPEDWIDSKYAERNPGQLPDSCCVEQSPNCGTVGQTAINSFLNLLRGQTSPPIFLTGCSDALFGMLEENTILVAGLAIGVGAVQLLGMIFSCCLCCAIRRQDDNKYYA</sequence>
<dbReference type="InParanoid" id="A0A7M7P279"/>
<accession>A0A7M7P279</accession>